<keyword evidence="2" id="KW-1185">Reference proteome</keyword>
<proteinExistence type="predicted"/>
<sequence>PPPPPRSWYDEDLDVIATQWKDLLTTGGYDASLYNIQGDRVLCSIAKGWHANEVKKFFLTRPETKSVTWNSVETLAKDFQEL</sequence>
<organism evidence="1 2">
    <name type="scientific">Tetraparma gracilis</name>
    <dbReference type="NCBI Taxonomy" id="2962635"/>
    <lineage>
        <taxon>Eukaryota</taxon>
        <taxon>Sar</taxon>
        <taxon>Stramenopiles</taxon>
        <taxon>Ochrophyta</taxon>
        <taxon>Bolidophyceae</taxon>
        <taxon>Parmales</taxon>
        <taxon>Triparmaceae</taxon>
        <taxon>Tetraparma</taxon>
    </lineage>
</organism>
<feature type="non-terminal residue" evidence="1">
    <location>
        <position position="1"/>
    </location>
</feature>
<name>A0ABQ6MNH3_9STRA</name>
<dbReference type="EMBL" id="BRYB01003016">
    <property type="protein sequence ID" value="GMI29049.1"/>
    <property type="molecule type" value="Genomic_DNA"/>
</dbReference>
<protein>
    <submittedName>
        <fullName evidence="1">Uncharacterized protein</fullName>
    </submittedName>
</protein>
<accession>A0ABQ6MNH3</accession>
<reference evidence="1 2" key="1">
    <citation type="journal article" date="2023" name="Commun. Biol.">
        <title>Genome analysis of Parmales, the sister group of diatoms, reveals the evolutionary specialization of diatoms from phago-mixotrophs to photoautotrophs.</title>
        <authorList>
            <person name="Ban H."/>
            <person name="Sato S."/>
            <person name="Yoshikawa S."/>
            <person name="Yamada K."/>
            <person name="Nakamura Y."/>
            <person name="Ichinomiya M."/>
            <person name="Sato N."/>
            <person name="Blanc-Mathieu R."/>
            <person name="Endo H."/>
            <person name="Kuwata A."/>
            <person name="Ogata H."/>
        </authorList>
    </citation>
    <scope>NUCLEOTIDE SEQUENCE [LARGE SCALE GENOMIC DNA]</scope>
</reference>
<evidence type="ECO:0000313" key="2">
    <source>
        <dbReference type="Proteomes" id="UP001165060"/>
    </source>
</evidence>
<comment type="caution">
    <text evidence="1">The sequence shown here is derived from an EMBL/GenBank/DDBJ whole genome shotgun (WGS) entry which is preliminary data.</text>
</comment>
<evidence type="ECO:0000313" key="1">
    <source>
        <dbReference type="EMBL" id="GMI29049.1"/>
    </source>
</evidence>
<gene>
    <name evidence="1" type="ORF">TeGR_g12685</name>
</gene>
<dbReference type="Proteomes" id="UP001165060">
    <property type="component" value="Unassembled WGS sequence"/>
</dbReference>
<dbReference type="Gene3D" id="3.30.70.260">
    <property type="match status" value="1"/>
</dbReference>